<evidence type="ECO:0000313" key="3">
    <source>
        <dbReference type="Proteomes" id="UP000547976"/>
    </source>
</evidence>
<keyword evidence="3" id="KW-1185">Reference proteome</keyword>
<dbReference type="AlphaFoldDB" id="A0A8H5Q0C2"/>
<organism evidence="2 3">
    <name type="scientific">Gibberella subglutinans</name>
    <name type="common">Fusarium subglutinans</name>
    <dbReference type="NCBI Taxonomy" id="42677"/>
    <lineage>
        <taxon>Eukaryota</taxon>
        <taxon>Fungi</taxon>
        <taxon>Dikarya</taxon>
        <taxon>Ascomycota</taxon>
        <taxon>Pezizomycotina</taxon>
        <taxon>Sordariomycetes</taxon>
        <taxon>Hypocreomycetidae</taxon>
        <taxon>Hypocreales</taxon>
        <taxon>Nectriaceae</taxon>
        <taxon>Fusarium</taxon>
        <taxon>Fusarium fujikuroi species complex</taxon>
    </lineage>
</organism>
<reference evidence="2 3" key="1">
    <citation type="submission" date="2020-05" db="EMBL/GenBank/DDBJ databases">
        <title>Identification and distribution of gene clusters putatively required for synthesis of sphingolipid metabolism inhibitors in phylogenetically diverse species of the filamentous fungus Fusarium.</title>
        <authorList>
            <person name="Kim H.-S."/>
            <person name="Busman M."/>
            <person name="Brown D.W."/>
            <person name="Divon H."/>
            <person name="Uhlig S."/>
            <person name="Proctor R.H."/>
        </authorList>
    </citation>
    <scope>NUCLEOTIDE SEQUENCE [LARGE SCALE GENOMIC DNA]</scope>
    <source>
        <strain evidence="2 3">NRRL 66333</strain>
    </source>
</reference>
<dbReference type="Proteomes" id="UP000547976">
    <property type="component" value="Unassembled WGS sequence"/>
</dbReference>
<evidence type="ECO:0000256" key="1">
    <source>
        <dbReference type="SAM" id="MobiDB-lite"/>
    </source>
</evidence>
<evidence type="ECO:0000313" key="2">
    <source>
        <dbReference type="EMBL" id="KAF5606327.1"/>
    </source>
</evidence>
<name>A0A8H5Q0C2_GIBSU</name>
<comment type="caution">
    <text evidence="2">The sequence shown here is derived from an EMBL/GenBank/DDBJ whole genome shotgun (WGS) entry which is preliminary data.</text>
</comment>
<dbReference type="GeneID" id="59319049"/>
<dbReference type="RefSeq" id="XP_036538360.1">
    <property type="nucleotide sequence ID" value="XM_036684331.1"/>
</dbReference>
<feature type="region of interest" description="Disordered" evidence="1">
    <location>
        <begin position="179"/>
        <end position="217"/>
    </location>
</feature>
<protein>
    <submittedName>
        <fullName evidence="2">Transcription factor jumonji</fullName>
    </submittedName>
</protein>
<sequence length="266" mass="29491">MTPRFAPPSSKRTSADSVEARPSHKRRAERSDITTAAQMDEEITNQKTTNAPAKACGWCVFQCLERVWPALDTRQKVFIMAAPTQYLSPNFNGADPIPAIHMSSLRVSSYIVEALRLVKKDTGTRMEQGNRLKPGERFEITTAEIDEFVGKKPTESGPGRWPLNTVPFAKHPVMQPELGKQARETSPLICPPEAKDNSPEFDQSQRSKPRSAPFCYHMENEGPTGYTTSKAKNYADDAWTTSTCQTCETKCQLATAIPVKRNGLGA</sequence>
<dbReference type="OrthoDB" id="1678912at2759"/>
<gene>
    <name evidence="2" type="ORF">FSUBG_6161</name>
</gene>
<dbReference type="EMBL" id="JAAOAV010000062">
    <property type="protein sequence ID" value="KAF5606327.1"/>
    <property type="molecule type" value="Genomic_DNA"/>
</dbReference>
<feature type="region of interest" description="Disordered" evidence="1">
    <location>
        <begin position="1"/>
        <end position="48"/>
    </location>
</feature>
<accession>A0A8H5Q0C2</accession>
<proteinExistence type="predicted"/>